<dbReference type="AlphaFoldDB" id="T1KZG8"/>
<sequence length="112" mass="12887">MMKIIAIQIITIILLTKLCIYAIGAPAQRNQPEIWSLNLPDLQGQLGKTLNNPGYMNHRQSDDDDDDPSFRDAVATYGRNRWNNFRNSFVEFWDILRAGGRGIRSWFVSDND</sequence>
<keyword evidence="1" id="KW-0732">Signal</keyword>
<feature type="signal peptide" evidence="1">
    <location>
        <begin position="1"/>
        <end position="24"/>
    </location>
</feature>
<feature type="chain" id="PRO_5004592055" evidence="1">
    <location>
        <begin position="25"/>
        <end position="112"/>
    </location>
</feature>
<dbReference type="KEGG" id="tut:107368695"/>
<evidence type="ECO:0000313" key="3">
    <source>
        <dbReference type="Proteomes" id="UP000015104"/>
    </source>
</evidence>
<evidence type="ECO:0000313" key="2">
    <source>
        <dbReference type="EnsemblMetazoa" id="tetur28g01560.1"/>
    </source>
</evidence>
<gene>
    <name evidence="2" type="primary">107368695</name>
</gene>
<protein>
    <submittedName>
        <fullName evidence="2">Uncharacterized protein</fullName>
    </submittedName>
</protein>
<keyword evidence="3" id="KW-1185">Reference proteome</keyword>
<reference evidence="3" key="1">
    <citation type="submission" date="2011-08" db="EMBL/GenBank/DDBJ databases">
        <authorList>
            <person name="Rombauts S."/>
        </authorList>
    </citation>
    <scope>NUCLEOTIDE SEQUENCE</scope>
    <source>
        <strain evidence="3">London</strain>
    </source>
</reference>
<reference evidence="2" key="2">
    <citation type="submission" date="2015-06" db="UniProtKB">
        <authorList>
            <consortium name="EnsemblMetazoa"/>
        </authorList>
    </citation>
    <scope>IDENTIFICATION</scope>
</reference>
<dbReference type="OMA" id="MKIIAIQ"/>
<dbReference type="Proteomes" id="UP000015104">
    <property type="component" value="Unassembled WGS sequence"/>
</dbReference>
<dbReference type="OrthoDB" id="6521450at2759"/>
<evidence type="ECO:0000256" key="1">
    <source>
        <dbReference type="SAM" id="SignalP"/>
    </source>
</evidence>
<dbReference type="EMBL" id="CAEY01000740">
    <property type="status" value="NOT_ANNOTATED_CDS"/>
    <property type="molecule type" value="Genomic_DNA"/>
</dbReference>
<name>T1KZG8_TETUR</name>
<organism evidence="2 3">
    <name type="scientific">Tetranychus urticae</name>
    <name type="common">Two-spotted spider mite</name>
    <dbReference type="NCBI Taxonomy" id="32264"/>
    <lineage>
        <taxon>Eukaryota</taxon>
        <taxon>Metazoa</taxon>
        <taxon>Ecdysozoa</taxon>
        <taxon>Arthropoda</taxon>
        <taxon>Chelicerata</taxon>
        <taxon>Arachnida</taxon>
        <taxon>Acari</taxon>
        <taxon>Acariformes</taxon>
        <taxon>Trombidiformes</taxon>
        <taxon>Prostigmata</taxon>
        <taxon>Eleutherengona</taxon>
        <taxon>Raphignathae</taxon>
        <taxon>Tetranychoidea</taxon>
        <taxon>Tetranychidae</taxon>
        <taxon>Tetranychus</taxon>
    </lineage>
</organism>
<dbReference type="HOGENOM" id="CLU_2161559_0_0_1"/>
<dbReference type="EnsemblMetazoa" id="tetur28g01560.1">
    <property type="protein sequence ID" value="tetur28g01560.1"/>
    <property type="gene ID" value="tetur28g01560"/>
</dbReference>
<accession>T1KZG8</accession>
<proteinExistence type="predicted"/>